<reference evidence="1" key="2">
    <citation type="submission" date="2020-07" db="EMBL/GenBank/DDBJ databases">
        <authorList>
            <person name="Vera ALvarez R."/>
            <person name="Arias-Moreno D.M."/>
            <person name="Jimenez-Jacinto V."/>
            <person name="Jimenez-Bremont J.F."/>
            <person name="Swaminathan K."/>
            <person name="Moose S.P."/>
            <person name="Guerrero-Gonzalez M.L."/>
            <person name="Marino-Ramirez L."/>
            <person name="Landsman D."/>
            <person name="Rodriguez-Kessler M."/>
            <person name="Delgado-Sanchez P."/>
        </authorList>
    </citation>
    <scope>NUCLEOTIDE SEQUENCE</scope>
    <source>
        <tissue evidence="1">Cladode</tissue>
    </source>
</reference>
<protein>
    <recommendedName>
        <fullName evidence="2">Reverse transcriptase Ty1/copia-type domain-containing protein</fullName>
    </recommendedName>
</protein>
<reference evidence="1" key="1">
    <citation type="journal article" date="2013" name="J. Plant Res.">
        <title>Effect of fungi and light on seed germination of three Opuntia species from semiarid lands of central Mexico.</title>
        <authorList>
            <person name="Delgado-Sanchez P."/>
            <person name="Jimenez-Bremont J.F."/>
            <person name="Guerrero-Gonzalez Mde L."/>
            <person name="Flores J."/>
        </authorList>
    </citation>
    <scope>NUCLEOTIDE SEQUENCE</scope>
    <source>
        <tissue evidence="1">Cladode</tissue>
    </source>
</reference>
<proteinExistence type="predicted"/>
<dbReference type="EMBL" id="GISG01070255">
    <property type="protein sequence ID" value="MBA4629622.1"/>
    <property type="molecule type" value="Transcribed_RNA"/>
</dbReference>
<dbReference type="PANTHER" id="PTHR11439:SF498">
    <property type="entry name" value="DNAK FAMILY PROTEIN"/>
    <property type="match status" value="1"/>
</dbReference>
<evidence type="ECO:0008006" key="2">
    <source>
        <dbReference type="Google" id="ProtNLM"/>
    </source>
</evidence>
<dbReference type="SUPFAM" id="SSF56672">
    <property type="entry name" value="DNA/RNA polymerases"/>
    <property type="match status" value="1"/>
</dbReference>
<evidence type="ECO:0000313" key="1">
    <source>
        <dbReference type="EMBL" id="MBA4629622.1"/>
    </source>
</evidence>
<sequence>MQHPTSSHMAALQHFLKYLSGTSGQGILLKGLDQLQLSAFSDSDWASCPTSRRLVTGYVVLLNQSPLSWKSKKQSTVARSSAEAEYRAMAHAAAEITWLVSLLNELGVNNLKPVILHCDNQSALHIARNPVFHERTKHIDIDCHFIRDKVMEGLIQLTYLPTEFQLADVLTKILPSQQHWTLLHKLGMLPPSQLEGGCWRPQAEAQPSVNSSQD</sequence>
<dbReference type="CDD" id="cd09272">
    <property type="entry name" value="RNase_HI_RT_Ty1"/>
    <property type="match status" value="1"/>
</dbReference>
<dbReference type="AlphaFoldDB" id="A0A7C9CZQ0"/>
<name>A0A7C9CZQ0_OPUST</name>
<dbReference type="InterPro" id="IPR043502">
    <property type="entry name" value="DNA/RNA_pol_sf"/>
</dbReference>
<organism evidence="1">
    <name type="scientific">Opuntia streptacantha</name>
    <name type="common">Prickly pear cactus</name>
    <name type="synonym">Opuntia cardona</name>
    <dbReference type="NCBI Taxonomy" id="393608"/>
    <lineage>
        <taxon>Eukaryota</taxon>
        <taxon>Viridiplantae</taxon>
        <taxon>Streptophyta</taxon>
        <taxon>Embryophyta</taxon>
        <taxon>Tracheophyta</taxon>
        <taxon>Spermatophyta</taxon>
        <taxon>Magnoliopsida</taxon>
        <taxon>eudicotyledons</taxon>
        <taxon>Gunneridae</taxon>
        <taxon>Pentapetalae</taxon>
        <taxon>Caryophyllales</taxon>
        <taxon>Cactineae</taxon>
        <taxon>Cactaceae</taxon>
        <taxon>Opuntioideae</taxon>
        <taxon>Opuntia</taxon>
    </lineage>
</organism>
<accession>A0A7C9CZQ0</accession>
<dbReference type="PANTHER" id="PTHR11439">
    <property type="entry name" value="GAG-POL-RELATED RETROTRANSPOSON"/>
    <property type="match status" value="1"/>
</dbReference>